<dbReference type="RefSeq" id="XP_062680365.1">
    <property type="nucleotide sequence ID" value="XM_062822087.1"/>
</dbReference>
<accession>A0AAE0JCD8</accession>
<feature type="region of interest" description="Disordered" evidence="1">
    <location>
        <begin position="1"/>
        <end position="26"/>
    </location>
</feature>
<evidence type="ECO:0000256" key="2">
    <source>
        <dbReference type="SAM" id="Phobius"/>
    </source>
</evidence>
<dbReference type="AlphaFoldDB" id="A0AAE0JCD8"/>
<evidence type="ECO:0008006" key="5">
    <source>
        <dbReference type="Google" id="ProtNLM"/>
    </source>
</evidence>
<dbReference type="GeneID" id="87859241"/>
<keyword evidence="4" id="KW-1185">Reference proteome</keyword>
<dbReference type="Pfam" id="PF13826">
    <property type="entry name" value="Monooxy_af470-like"/>
    <property type="match status" value="1"/>
</dbReference>
<dbReference type="EMBL" id="JAUEPP010000005">
    <property type="protein sequence ID" value="KAK3342572.1"/>
    <property type="molecule type" value="Genomic_DNA"/>
</dbReference>
<organism evidence="3 4">
    <name type="scientific">Neurospora tetraspora</name>
    <dbReference type="NCBI Taxonomy" id="94610"/>
    <lineage>
        <taxon>Eukaryota</taxon>
        <taxon>Fungi</taxon>
        <taxon>Dikarya</taxon>
        <taxon>Ascomycota</taxon>
        <taxon>Pezizomycotina</taxon>
        <taxon>Sordariomycetes</taxon>
        <taxon>Sordariomycetidae</taxon>
        <taxon>Sordariales</taxon>
        <taxon>Sordariaceae</taxon>
        <taxon>Neurospora</taxon>
    </lineage>
</organism>
<proteinExistence type="predicted"/>
<evidence type="ECO:0000313" key="4">
    <source>
        <dbReference type="Proteomes" id="UP001278500"/>
    </source>
</evidence>
<name>A0AAE0JCD8_9PEZI</name>
<evidence type="ECO:0000256" key="1">
    <source>
        <dbReference type="SAM" id="MobiDB-lite"/>
    </source>
</evidence>
<dbReference type="InterPro" id="IPR025444">
    <property type="entry name" value="Monooxy_af470"/>
</dbReference>
<evidence type="ECO:0000313" key="3">
    <source>
        <dbReference type="EMBL" id="KAK3342572.1"/>
    </source>
</evidence>
<feature type="compositionally biased region" description="Basic and acidic residues" evidence="1">
    <location>
        <begin position="1"/>
        <end position="10"/>
    </location>
</feature>
<keyword evidence="2" id="KW-1133">Transmembrane helix</keyword>
<comment type="caution">
    <text evidence="3">The sequence shown here is derived from an EMBL/GenBank/DDBJ whole genome shotgun (WGS) entry which is preliminary data.</text>
</comment>
<keyword evidence="2" id="KW-0812">Transmembrane</keyword>
<dbReference type="Proteomes" id="UP001278500">
    <property type="component" value="Unassembled WGS sequence"/>
</dbReference>
<keyword evidence="2" id="KW-0472">Membrane</keyword>
<gene>
    <name evidence="3" type="ORF">B0H65DRAFT_223662</name>
</gene>
<reference evidence="3" key="1">
    <citation type="journal article" date="2023" name="Mol. Phylogenet. Evol.">
        <title>Genome-scale phylogeny and comparative genomics of the fungal order Sordariales.</title>
        <authorList>
            <person name="Hensen N."/>
            <person name="Bonometti L."/>
            <person name="Westerberg I."/>
            <person name="Brannstrom I.O."/>
            <person name="Guillou S."/>
            <person name="Cros-Aarteil S."/>
            <person name="Calhoun S."/>
            <person name="Haridas S."/>
            <person name="Kuo A."/>
            <person name="Mondo S."/>
            <person name="Pangilinan J."/>
            <person name="Riley R."/>
            <person name="LaButti K."/>
            <person name="Andreopoulos B."/>
            <person name="Lipzen A."/>
            <person name="Chen C."/>
            <person name="Yan M."/>
            <person name="Daum C."/>
            <person name="Ng V."/>
            <person name="Clum A."/>
            <person name="Steindorff A."/>
            <person name="Ohm R.A."/>
            <person name="Martin F."/>
            <person name="Silar P."/>
            <person name="Natvig D.O."/>
            <person name="Lalanne C."/>
            <person name="Gautier V."/>
            <person name="Ament-Velasquez S.L."/>
            <person name="Kruys A."/>
            <person name="Hutchinson M.I."/>
            <person name="Powell A.J."/>
            <person name="Barry K."/>
            <person name="Miller A.N."/>
            <person name="Grigoriev I.V."/>
            <person name="Debuchy R."/>
            <person name="Gladieux P."/>
            <person name="Hiltunen Thoren M."/>
            <person name="Johannesson H."/>
        </authorList>
    </citation>
    <scope>NUCLEOTIDE SEQUENCE</scope>
    <source>
        <strain evidence="3">CBS 560.94</strain>
    </source>
</reference>
<reference evidence="3" key="2">
    <citation type="submission" date="2023-06" db="EMBL/GenBank/DDBJ databases">
        <authorList>
            <consortium name="Lawrence Berkeley National Laboratory"/>
            <person name="Haridas S."/>
            <person name="Hensen N."/>
            <person name="Bonometti L."/>
            <person name="Westerberg I."/>
            <person name="Brannstrom I.O."/>
            <person name="Guillou S."/>
            <person name="Cros-Aarteil S."/>
            <person name="Calhoun S."/>
            <person name="Kuo A."/>
            <person name="Mondo S."/>
            <person name="Pangilinan J."/>
            <person name="Riley R."/>
            <person name="Labutti K."/>
            <person name="Andreopoulos B."/>
            <person name="Lipzen A."/>
            <person name="Chen C."/>
            <person name="Yanf M."/>
            <person name="Daum C."/>
            <person name="Ng V."/>
            <person name="Clum A."/>
            <person name="Steindorff A."/>
            <person name="Ohm R."/>
            <person name="Martin F."/>
            <person name="Silar P."/>
            <person name="Natvig D."/>
            <person name="Lalanne C."/>
            <person name="Gautier V."/>
            <person name="Ament-Velasquez S.L."/>
            <person name="Kruys A."/>
            <person name="Hutchinson M.I."/>
            <person name="Powell A.J."/>
            <person name="Barry K."/>
            <person name="Miller A.N."/>
            <person name="Grigoriev I.V."/>
            <person name="Debuchy R."/>
            <person name="Gladieux P."/>
            <person name="Thoren M.H."/>
            <person name="Johannesson H."/>
        </authorList>
    </citation>
    <scope>NUCLEOTIDE SEQUENCE</scope>
    <source>
        <strain evidence="3">CBS 560.94</strain>
    </source>
</reference>
<protein>
    <recommendedName>
        <fullName evidence="5">Monooxygenase</fullName>
    </recommendedName>
</protein>
<feature type="transmembrane region" description="Helical" evidence="2">
    <location>
        <begin position="38"/>
        <end position="56"/>
    </location>
</feature>
<sequence>MGDTLEKPDFRPIFNPTKQRPLGSPPPKEIIIKDAFRLRTLMAMGALAQILLFAILPYRYAVVPALILALQSIGSTIGQMLFYKTNENPFMTGVVQGITSGQPPSWQTGRYPNAPCSSPIVVFHLGVSYNHPLGPACPGGNEFYTHFMNMIKAMNEKKEEYGLLGMSNWKQTKRATHNAGLVIMYFRNVEGLHKFAHDKEHRDGWDFLHDFRKKGYNHITALHETFEVPAGAWESIYLDSPPILMGDTTIKVTEKDGSSTWYKSLVDASVRPLTGMMNRMARGKATARERYAY</sequence>